<dbReference type="InterPro" id="IPR032474">
    <property type="entry name" value="Argonaute_N"/>
</dbReference>
<dbReference type="InterPro" id="IPR036397">
    <property type="entry name" value="RNaseH_sf"/>
</dbReference>
<accession>A0AAW1RW80</accession>
<dbReference type="InterPro" id="IPR014811">
    <property type="entry name" value="ArgoL1"/>
</dbReference>
<feature type="domain" description="Piwi" evidence="5">
    <location>
        <begin position="659"/>
        <end position="969"/>
    </location>
</feature>
<feature type="compositionally biased region" description="Gly residues" evidence="3">
    <location>
        <begin position="28"/>
        <end position="51"/>
    </location>
</feature>
<keyword evidence="7" id="KW-1185">Reference proteome</keyword>
<gene>
    <name evidence="6" type="ORF">WJX74_001800</name>
</gene>
<dbReference type="SUPFAM" id="SSF101690">
    <property type="entry name" value="PAZ domain"/>
    <property type="match status" value="1"/>
</dbReference>
<dbReference type="PROSITE" id="PS50821">
    <property type="entry name" value="PAZ"/>
    <property type="match status" value="1"/>
</dbReference>
<keyword evidence="2" id="KW-0943">RNA-mediated gene silencing</keyword>
<organism evidence="6 7">
    <name type="scientific">Apatococcus lobatus</name>
    <dbReference type="NCBI Taxonomy" id="904363"/>
    <lineage>
        <taxon>Eukaryota</taxon>
        <taxon>Viridiplantae</taxon>
        <taxon>Chlorophyta</taxon>
        <taxon>core chlorophytes</taxon>
        <taxon>Trebouxiophyceae</taxon>
        <taxon>Chlorellales</taxon>
        <taxon>Chlorellaceae</taxon>
        <taxon>Apatococcus</taxon>
    </lineage>
</organism>
<feature type="compositionally biased region" description="Gly residues" evidence="3">
    <location>
        <begin position="58"/>
        <end position="79"/>
    </location>
</feature>
<feature type="region of interest" description="Disordered" evidence="3">
    <location>
        <begin position="1"/>
        <end position="98"/>
    </location>
</feature>
<dbReference type="Pfam" id="PF08699">
    <property type="entry name" value="ArgoL1"/>
    <property type="match status" value="1"/>
</dbReference>
<dbReference type="InterPro" id="IPR003165">
    <property type="entry name" value="Piwi"/>
</dbReference>
<dbReference type="Pfam" id="PF02170">
    <property type="entry name" value="PAZ"/>
    <property type="match status" value="1"/>
</dbReference>
<dbReference type="EMBL" id="JALJOS010000006">
    <property type="protein sequence ID" value="KAK9837636.1"/>
    <property type="molecule type" value="Genomic_DNA"/>
</dbReference>
<dbReference type="Gene3D" id="3.40.50.2300">
    <property type="match status" value="1"/>
</dbReference>
<dbReference type="CDD" id="cd02846">
    <property type="entry name" value="PAZ_argonaute_like"/>
    <property type="match status" value="1"/>
</dbReference>
<evidence type="ECO:0000256" key="2">
    <source>
        <dbReference type="ARBA" id="ARBA00023158"/>
    </source>
</evidence>
<evidence type="ECO:0000256" key="1">
    <source>
        <dbReference type="ARBA" id="ARBA00008201"/>
    </source>
</evidence>
<dbReference type="SMART" id="SM00949">
    <property type="entry name" value="PAZ"/>
    <property type="match status" value="1"/>
</dbReference>
<dbReference type="InterPro" id="IPR032472">
    <property type="entry name" value="ArgoL2"/>
</dbReference>
<comment type="caution">
    <text evidence="6">The sequence shown here is derived from an EMBL/GenBank/DDBJ whole genome shotgun (WGS) entry which is preliminary data.</text>
</comment>
<dbReference type="AlphaFoldDB" id="A0AAW1RW80"/>
<dbReference type="GO" id="GO:0003723">
    <property type="term" value="F:RNA binding"/>
    <property type="evidence" value="ECO:0007669"/>
    <property type="project" value="InterPro"/>
</dbReference>
<evidence type="ECO:0000256" key="3">
    <source>
        <dbReference type="SAM" id="MobiDB-lite"/>
    </source>
</evidence>
<comment type="similarity">
    <text evidence="1">Belongs to the argonaute family. Ago subfamily.</text>
</comment>
<dbReference type="PROSITE" id="PS50822">
    <property type="entry name" value="PIWI"/>
    <property type="match status" value="1"/>
</dbReference>
<evidence type="ECO:0000259" key="4">
    <source>
        <dbReference type="PROSITE" id="PS50821"/>
    </source>
</evidence>
<reference evidence="6 7" key="1">
    <citation type="journal article" date="2024" name="Nat. Commun.">
        <title>Phylogenomics reveals the evolutionary origins of lichenization in chlorophyte algae.</title>
        <authorList>
            <person name="Puginier C."/>
            <person name="Libourel C."/>
            <person name="Otte J."/>
            <person name="Skaloud P."/>
            <person name="Haon M."/>
            <person name="Grisel S."/>
            <person name="Petersen M."/>
            <person name="Berrin J.G."/>
            <person name="Delaux P.M."/>
            <person name="Dal Grande F."/>
            <person name="Keller J."/>
        </authorList>
    </citation>
    <scope>NUCLEOTIDE SEQUENCE [LARGE SCALE GENOMIC DNA]</scope>
    <source>
        <strain evidence="6 7">SAG 2145</strain>
    </source>
</reference>
<sequence length="1006" mass="110124">MADRGRGRGRGPPRGGGRDQGGRRGGRDGAGGGGRGPSGGRAGDRGGFGGRGGDRGGRSFGGGRDGGGGRGDRGGGSFRGGRDGGRGMGRGPQLNPHNRAAQLGTAAQPGEVIPLQPTEAARRKVSSDVATYSASAQAMARAPRPKRPGFGKVGTAIKVSANHFNVMCRLNEAFHYDVTITQSRKDGAAGPADAKPLPPRVNRLVMSALAEQQQQQRLWRASDAWAFDGRKNIYTPSRWLPQDQEFQVEMQEEDAARPRNFVVRIKYAAAVNPAELTQFAEGRSGGAEIPQDAVQALDVAFNHGISLRPDCLSIAAAFFFSNCTKLSLDTTAEAWLGFRQSLRPSQGGLTLNVDIAATAFLKPSHVLDFLRDIAGIPSFDRELTPMATRKASRAIRGIKVIMEVRGEGIKRGYRATGLTEEPASDAMFMNEQENKEMSVAEYFQQQYGIRLTYPHLPCITAGSRAAPKWVPLELCHLAAGQRKLKLNDKQTAAMIKLAAQKPQERASKIANYVQQQSGLPQDPTVAAFKMQLGTSLMQVNARILPPPQLIYNKQQQPLAVGTSGSWNMVSSTFCEPSGFDSFGIVSFCNERFCGGGQQNPDSLEVFMLEFLHLMRKRGIRCPTNLPDIVWHNPQTSFPGESMEAAKQVAERTFGTPPSILFVCVPRKEKDSAYEPMKRAGDSFLGIVSQCFCANKAGIGEPYRGRREQYLSNLAMKVNAKLGGKNLQLPDTPDLPPWTKRPYMVLGADVTHPMGFSESEPSIAAVVGSMDRYLSRYAAEVQLQPHRLEIIQGLRQAVAKLLVAWRSTNGNRLPERLIFYRDGVSEGQFRSVQMLEIPQIRMACEEVQQGYAPPITFIVVQKRHHTRVFPIRPEHAERSGNVMPGTVVDSGITHPTEHDFFLVSHSGLQGTSRPTHYHVLFDENQMGADQLQIFTYKMCYLFCRCTRSVSVAPPAYYAHLAAFRGRAMLYVSDSSESESHASTGTAGQTRVENATINPRLMTTMYYV</sequence>
<dbReference type="InterPro" id="IPR045246">
    <property type="entry name" value="Piwi_ago-like"/>
</dbReference>
<dbReference type="SMART" id="SM01163">
    <property type="entry name" value="DUF1785"/>
    <property type="match status" value="1"/>
</dbReference>
<dbReference type="GO" id="GO:0031047">
    <property type="term" value="P:regulatory ncRNA-mediated gene silencing"/>
    <property type="evidence" value="ECO:0007669"/>
    <property type="project" value="UniProtKB-KW"/>
</dbReference>
<dbReference type="Pfam" id="PF16488">
    <property type="entry name" value="ArgoL2"/>
    <property type="match status" value="1"/>
</dbReference>
<dbReference type="Gene3D" id="3.30.420.10">
    <property type="entry name" value="Ribonuclease H-like superfamily/Ribonuclease H"/>
    <property type="match status" value="1"/>
</dbReference>
<evidence type="ECO:0000313" key="7">
    <source>
        <dbReference type="Proteomes" id="UP001438707"/>
    </source>
</evidence>
<dbReference type="Gene3D" id="2.170.260.10">
    <property type="entry name" value="paz domain"/>
    <property type="match status" value="1"/>
</dbReference>
<dbReference type="Pfam" id="PF02171">
    <property type="entry name" value="Piwi"/>
    <property type="match status" value="1"/>
</dbReference>
<evidence type="ECO:0000313" key="6">
    <source>
        <dbReference type="EMBL" id="KAK9837636.1"/>
    </source>
</evidence>
<dbReference type="InterPro" id="IPR012337">
    <property type="entry name" value="RNaseH-like_sf"/>
</dbReference>
<evidence type="ECO:0000259" key="5">
    <source>
        <dbReference type="PROSITE" id="PS50822"/>
    </source>
</evidence>
<name>A0AAW1RW80_9CHLO</name>
<dbReference type="InterPro" id="IPR003100">
    <property type="entry name" value="PAZ_dom"/>
</dbReference>
<feature type="domain" description="PAZ" evidence="4">
    <location>
        <begin position="365"/>
        <end position="479"/>
    </location>
</feature>
<feature type="compositionally biased region" description="Basic and acidic residues" evidence="3">
    <location>
        <begin position="16"/>
        <end position="27"/>
    </location>
</feature>
<dbReference type="SMART" id="SM00950">
    <property type="entry name" value="Piwi"/>
    <property type="match status" value="1"/>
</dbReference>
<protein>
    <submittedName>
        <fullName evidence="6">Uncharacterized protein</fullName>
    </submittedName>
</protein>
<dbReference type="Proteomes" id="UP001438707">
    <property type="component" value="Unassembled WGS sequence"/>
</dbReference>
<dbReference type="Pfam" id="PF16486">
    <property type="entry name" value="ArgoN"/>
    <property type="match status" value="1"/>
</dbReference>
<dbReference type="CDD" id="cd04657">
    <property type="entry name" value="Piwi_ago-like"/>
    <property type="match status" value="1"/>
</dbReference>
<dbReference type="PANTHER" id="PTHR22891">
    <property type="entry name" value="EUKARYOTIC TRANSLATION INITIATION FACTOR 2C"/>
    <property type="match status" value="1"/>
</dbReference>
<proteinExistence type="inferred from homology"/>
<dbReference type="SUPFAM" id="SSF53098">
    <property type="entry name" value="Ribonuclease H-like"/>
    <property type="match status" value="1"/>
</dbReference>
<dbReference type="InterPro" id="IPR036085">
    <property type="entry name" value="PAZ_dom_sf"/>
</dbReference>